<evidence type="ECO:0000256" key="4">
    <source>
        <dbReference type="ARBA" id="ARBA00022895"/>
    </source>
</evidence>
<reference evidence="9" key="1">
    <citation type="submission" date="2022-12" db="EMBL/GenBank/DDBJ databases">
        <title>Draft genome assemblies for two species of Escallonia (Escalloniales).</title>
        <authorList>
            <person name="Chanderbali A."/>
            <person name="Dervinis C."/>
            <person name="Anghel I."/>
            <person name="Soltis D."/>
            <person name="Soltis P."/>
            <person name="Zapata F."/>
        </authorList>
    </citation>
    <scope>NUCLEOTIDE SEQUENCE</scope>
    <source>
        <strain evidence="9">UCBG64.0493</strain>
        <tissue evidence="9">Leaf</tissue>
    </source>
</reference>
<dbReference type="PANTHER" id="PTHR22928">
    <property type="entry name" value="TELOMERE-ASSOCIATED PROTEIN RIF1"/>
    <property type="match status" value="1"/>
</dbReference>
<organism evidence="9 10">
    <name type="scientific">Escallonia herrerae</name>
    <dbReference type="NCBI Taxonomy" id="1293975"/>
    <lineage>
        <taxon>Eukaryota</taxon>
        <taxon>Viridiplantae</taxon>
        <taxon>Streptophyta</taxon>
        <taxon>Embryophyta</taxon>
        <taxon>Tracheophyta</taxon>
        <taxon>Spermatophyta</taxon>
        <taxon>Magnoliopsida</taxon>
        <taxon>eudicotyledons</taxon>
        <taxon>Gunneridae</taxon>
        <taxon>Pentapetalae</taxon>
        <taxon>asterids</taxon>
        <taxon>campanulids</taxon>
        <taxon>Escalloniales</taxon>
        <taxon>Escalloniaceae</taxon>
        <taxon>Escallonia</taxon>
    </lineage>
</organism>
<feature type="region of interest" description="Disordered" evidence="7">
    <location>
        <begin position="827"/>
        <end position="873"/>
    </location>
</feature>
<dbReference type="GO" id="GO:0000723">
    <property type="term" value="P:telomere maintenance"/>
    <property type="evidence" value="ECO:0007669"/>
    <property type="project" value="TreeGrafter"/>
</dbReference>
<dbReference type="InterPro" id="IPR022031">
    <property type="entry name" value="Rif1_N"/>
</dbReference>
<accession>A0AA88XAU1</accession>
<dbReference type="Pfam" id="PF12231">
    <property type="entry name" value="Rif1_N"/>
    <property type="match status" value="1"/>
</dbReference>
<dbReference type="GO" id="GO:0005634">
    <property type="term" value="C:nucleus"/>
    <property type="evidence" value="ECO:0007669"/>
    <property type="project" value="UniProtKB-SubCell"/>
</dbReference>
<dbReference type="GO" id="GO:0000781">
    <property type="term" value="C:chromosome, telomeric region"/>
    <property type="evidence" value="ECO:0007669"/>
    <property type="project" value="UniProtKB-SubCell"/>
</dbReference>
<feature type="compositionally biased region" description="Polar residues" evidence="7">
    <location>
        <begin position="850"/>
        <end position="860"/>
    </location>
</feature>
<sequence length="886" mass="99329">MSIGLRLTVDFGFLAIVGDDVKMIVEILEKVITSTKLKVLRLVSPDKRAKDMSERYLLKLRSAFRPPPLALSKMRNSISSITSFPGFEPRIPLTSLREFIHYELLPSFEGGHEAIVQSSVDFHQGAIAVDIKKKLLPAMKELLKDGMKIQTLQAWGWFIRLLGPCAMKNRHLVNEMLKIPEQTFSDVNPQVQIASQVAWEGAIDALFHPSPKTPKTKTAMEHNSQQLRRSKGIDSENEADGLLKRIKLIMTPLIGIMSSKCDVSVHSSCLNTWCYLLHKLDTSIIHPHGSMEMVTPETKRFSCNDALRIFRSVLKGVQHIVKSSSITYNEIMSCLNTILMFLKKVCEDYDSEDSGINDLCQTSLQFVEVATEELEPSILGSPLYKVALDLQYIDNLESVNEFRPARSLGICSADMNMVPPILYLAKLYFCVVVKLISKASITESIPQGIHRYFRNLLHSFDPTEILYAFVSLLYRHSVTDCLFLWRIIANCLRDYIASSIKNLSLLKTESDNSGYVVVCHFLCHPFAVYSCPKRQLTPMKTSGSLELSFVTSESQRKLELGHVIEVWKSLYVSVSSASKFECSSSNSFSEDLSSMVNKCLNGKRSALESGTELEKDNCGLSFCGHIVIFVLVQILKSDICCKGSRHGSDAIYSSFSSVKNSLGFTARFLSMSWTKAATHPPTDLQVTSRVFTILVRFVSCLYFKEDIVSFIEIVSSPLLQWLSYAEAQNENIGHQIKLDYPQSLLPVLDKLSRSGKIGLCKRGQQISGKGHAKEDAIAASQGCKVTARLNRTFKRVELVEDTLDGFQKGEKPPSRPKRKGLELTKHQKEVRRAQQGRASDCDGRGPGIRTYTSVDFSQGNEESQESQEIRNAESILEMLKRDGKLS</sequence>
<evidence type="ECO:0000256" key="1">
    <source>
        <dbReference type="ARBA" id="ARBA00004123"/>
    </source>
</evidence>
<protein>
    <recommendedName>
        <fullName evidence="8">Telomere-associated protein Rif1 N-terminal domain-containing protein</fullName>
    </recommendedName>
</protein>
<evidence type="ECO:0000313" key="9">
    <source>
        <dbReference type="EMBL" id="KAK3039998.1"/>
    </source>
</evidence>
<evidence type="ECO:0000256" key="3">
    <source>
        <dbReference type="ARBA" id="ARBA00022454"/>
    </source>
</evidence>
<feature type="domain" description="Telomere-associated protein Rif1 N-terminal" evidence="8">
    <location>
        <begin position="134"/>
        <end position="278"/>
    </location>
</feature>
<keyword evidence="4" id="KW-0779">Telomere</keyword>
<keyword evidence="6" id="KW-0131">Cell cycle</keyword>
<dbReference type="PANTHER" id="PTHR22928:SF3">
    <property type="entry name" value="TELOMERE-ASSOCIATED PROTEIN RIF1"/>
    <property type="match status" value="1"/>
</dbReference>
<evidence type="ECO:0000256" key="6">
    <source>
        <dbReference type="ARBA" id="ARBA00023306"/>
    </source>
</evidence>
<dbReference type="Proteomes" id="UP001188597">
    <property type="component" value="Unassembled WGS sequence"/>
</dbReference>
<name>A0AA88XAU1_9ASTE</name>
<keyword evidence="3" id="KW-0158">Chromosome</keyword>
<dbReference type="AlphaFoldDB" id="A0AA88XAU1"/>
<dbReference type="EMBL" id="JAVXUP010000066">
    <property type="protein sequence ID" value="KAK3039998.1"/>
    <property type="molecule type" value="Genomic_DNA"/>
</dbReference>
<proteinExistence type="predicted"/>
<gene>
    <name evidence="9" type="ORF">RJ639_027188</name>
</gene>
<evidence type="ECO:0000313" key="10">
    <source>
        <dbReference type="Proteomes" id="UP001188597"/>
    </source>
</evidence>
<comment type="subcellular location">
    <subcellularLocation>
        <location evidence="2">Chromosome</location>
        <location evidence="2">Telomere</location>
    </subcellularLocation>
    <subcellularLocation>
        <location evidence="1">Nucleus</location>
    </subcellularLocation>
</comment>
<evidence type="ECO:0000256" key="7">
    <source>
        <dbReference type="SAM" id="MobiDB-lite"/>
    </source>
</evidence>
<evidence type="ECO:0000256" key="5">
    <source>
        <dbReference type="ARBA" id="ARBA00023242"/>
    </source>
</evidence>
<keyword evidence="5" id="KW-0539">Nucleus</keyword>
<evidence type="ECO:0000259" key="8">
    <source>
        <dbReference type="Pfam" id="PF12231"/>
    </source>
</evidence>
<comment type="caution">
    <text evidence="9">The sequence shown here is derived from an EMBL/GenBank/DDBJ whole genome shotgun (WGS) entry which is preliminary data.</text>
</comment>
<feature type="region of interest" description="Disordered" evidence="7">
    <location>
        <begin position="210"/>
        <end position="230"/>
    </location>
</feature>
<evidence type="ECO:0000256" key="2">
    <source>
        <dbReference type="ARBA" id="ARBA00004574"/>
    </source>
</evidence>
<keyword evidence="10" id="KW-1185">Reference proteome</keyword>